<dbReference type="PROSITE" id="PS51257">
    <property type="entry name" value="PROKAR_LIPOPROTEIN"/>
    <property type="match status" value="1"/>
</dbReference>
<dbReference type="Proteomes" id="UP000030901">
    <property type="component" value="Chromosome"/>
</dbReference>
<evidence type="ECO:0000313" key="2">
    <source>
        <dbReference type="EMBL" id="AJA45726.1"/>
    </source>
</evidence>
<evidence type="ECO:0000256" key="1">
    <source>
        <dbReference type="SAM" id="SignalP"/>
    </source>
</evidence>
<sequence>MKFWKIVLTAVLAISLFGCAGKYQPPKEFNTPVTGLTKEQVKKSILAAASTQARSFGSWNMQVVNNNTITAKLLNRGYNVVVKITYSEKGYNIKYVSASDNLKGANGKVHRNYNRWVNNLNDKIQQNIHIIER</sequence>
<evidence type="ECO:0008006" key="4">
    <source>
        <dbReference type="Google" id="ProtNLM"/>
    </source>
</evidence>
<dbReference type="OrthoDB" id="9815328at2"/>
<dbReference type="HOGENOM" id="CLU_148014_0_0_6"/>
<keyword evidence="3" id="KW-1185">Reference proteome</keyword>
<dbReference type="KEGG" id="fpp:FPB0191_01915"/>
<dbReference type="EMBL" id="CP009056">
    <property type="protein sequence ID" value="AJA45726.1"/>
    <property type="molecule type" value="Genomic_DNA"/>
</dbReference>
<organism evidence="2 3">
    <name type="scientific">Frischella perrara</name>
    <dbReference type="NCBI Taxonomy" id="1267021"/>
    <lineage>
        <taxon>Bacteria</taxon>
        <taxon>Pseudomonadati</taxon>
        <taxon>Pseudomonadota</taxon>
        <taxon>Gammaproteobacteria</taxon>
        <taxon>Orbales</taxon>
        <taxon>Orbaceae</taxon>
        <taxon>Frischella</taxon>
    </lineage>
</organism>
<name>A0A0A7S8T0_FRIPE</name>
<gene>
    <name evidence="2" type="ORF">FPB0191_01915</name>
</gene>
<feature type="signal peptide" evidence="1">
    <location>
        <begin position="1"/>
        <end position="20"/>
    </location>
</feature>
<dbReference type="AlphaFoldDB" id="A0A0A7S8T0"/>
<feature type="chain" id="PRO_5002045152" description="Lipoprotein" evidence="1">
    <location>
        <begin position="21"/>
        <end position="133"/>
    </location>
</feature>
<proteinExistence type="predicted"/>
<dbReference type="RefSeq" id="WP_039105628.1">
    <property type="nucleotide sequence ID" value="NZ_CP009056.1"/>
</dbReference>
<protein>
    <recommendedName>
        <fullName evidence="4">Lipoprotein</fullName>
    </recommendedName>
</protein>
<keyword evidence="1" id="KW-0732">Signal</keyword>
<reference evidence="2 3" key="1">
    <citation type="journal article" date="2014" name="Appl. Environ. Microbiol.">
        <title>Gut symbionts from distinct hosts exhibit genotoxic activity via divergent colibactin biosynthetic pathways.</title>
        <authorList>
            <person name="Engel P."/>
            <person name="Vizcaino M.I."/>
            <person name="Crawford J.M."/>
        </authorList>
    </citation>
    <scope>NUCLEOTIDE SEQUENCE [LARGE SCALE GENOMIC DNA]</scope>
    <source>
        <strain evidence="2 3">PEB0191</strain>
    </source>
</reference>
<evidence type="ECO:0000313" key="3">
    <source>
        <dbReference type="Proteomes" id="UP000030901"/>
    </source>
</evidence>
<accession>A0A0A7S8T0</accession>
<dbReference type="STRING" id="1267021.FPB0191_01915"/>